<accession>A0AAW5WA19</accession>
<evidence type="ECO:0000313" key="3">
    <source>
        <dbReference type="EMBL" id="MCX9004885.1"/>
    </source>
</evidence>
<dbReference type="AlphaFoldDB" id="A0AAW5WA19"/>
<comment type="caution">
    <text evidence="3">The sequence shown here is derived from an EMBL/GenBank/DDBJ whole genome shotgun (WGS) entry which is preliminary data.</text>
</comment>
<evidence type="ECO:0000313" key="4">
    <source>
        <dbReference type="Proteomes" id="UP001207430"/>
    </source>
</evidence>
<feature type="compositionally biased region" description="Low complexity" evidence="1">
    <location>
        <begin position="183"/>
        <end position="201"/>
    </location>
</feature>
<feature type="region of interest" description="Disordered" evidence="1">
    <location>
        <begin position="172"/>
        <end position="211"/>
    </location>
</feature>
<proteinExistence type="predicted"/>
<reference evidence="3" key="1">
    <citation type="submission" date="2022-07" db="EMBL/GenBank/DDBJ databases">
        <title>Genome Sequence of Citrobacter portucalensis from Edible Snails.</title>
        <authorList>
            <person name="Okafor A.C."/>
            <person name="Ogbo F.C."/>
            <person name="Ruppitsch W."/>
            <person name="Allerberger F."/>
        </authorList>
    </citation>
    <scope>NUCLEOTIDE SEQUENCE</scope>
    <source>
        <strain evidence="3">Igbk 7</strain>
    </source>
</reference>
<dbReference type="GO" id="GO:0006260">
    <property type="term" value="P:DNA replication"/>
    <property type="evidence" value="ECO:0007669"/>
    <property type="project" value="InterPro"/>
</dbReference>
<organism evidence="3 4">
    <name type="scientific">Citrobacter portucalensis</name>
    <dbReference type="NCBI Taxonomy" id="1639133"/>
    <lineage>
        <taxon>Bacteria</taxon>
        <taxon>Pseudomonadati</taxon>
        <taxon>Pseudomonadota</taxon>
        <taxon>Gammaproteobacteria</taxon>
        <taxon>Enterobacterales</taxon>
        <taxon>Enterobacteriaceae</taxon>
        <taxon>Citrobacter</taxon>
        <taxon>Citrobacter freundii complex</taxon>
    </lineage>
</organism>
<evidence type="ECO:0000259" key="2">
    <source>
        <dbReference type="Pfam" id="PF04492"/>
    </source>
</evidence>
<feature type="domain" description="Bacteriophage lambda Replication protein O N-terminal" evidence="2">
    <location>
        <begin position="22"/>
        <end position="134"/>
    </location>
</feature>
<dbReference type="InterPro" id="IPR006497">
    <property type="entry name" value="Phage_lambda_VrpO_N"/>
</dbReference>
<protein>
    <submittedName>
        <fullName evidence="3">Replication protein</fullName>
    </submittedName>
</protein>
<gene>
    <name evidence="3" type="ORF">NLN86_25090</name>
</gene>
<sequence length="334" mass="37516">MANIARVYNFPGSPPGQLRSNRMDNQKTGYVPLYRSVLKQSWAKDVFLRTLWDNLLLNAARKPFTASFKGKQWHLQPGQLVVTAADLGLQLCDRKGNHASRDQVERMLQVFVKEGVISIDGEKQKGRVITITNYSEYAQKIDDLPAHEAAHEAAHGESSNGEALKVVPVHEAAHSPAQHEQEGNNNNKNNKTSTSENSGKSSDGHGKKLPVLKPDAAIQSGAKWGTSEDLRCAEWLFDVVQSISSSARKPNYAAWANDIRLMRERDNRTHKEIATLFKWACEDKFWKGNVLCPSTLREKWTQLDIKRGKQSSAQSTDKPRIDLNNTDWIYGVQL</sequence>
<evidence type="ECO:0000256" key="1">
    <source>
        <dbReference type="SAM" id="MobiDB-lite"/>
    </source>
</evidence>
<dbReference type="EMBL" id="JANDBG010000052">
    <property type="protein sequence ID" value="MCX9004885.1"/>
    <property type="molecule type" value="Genomic_DNA"/>
</dbReference>
<dbReference type="RefSeq" id="WP_267449858.1">
    <property type="nucleotide sequence ID" value="NZ_JANDBG010000052.1"/>
</dbReference>
<dbReference type="Proteomes" id="UP001207430">
    <property type="component" value="Unassembled WGS sequence"/>
</dbReference>
<feature type="compositionally biased region" description="Basic and acidic residues" evidence="1">
    <location>
        <begin position="172"/>
        <end position="182"/>
    </location>
</feature>
<name>A0AAW5WA19_9ENTR</name>
<dbReference type="Pfam" id="PF04492">
    <property type="entry name" value="Phage_rep_O"/>
    <property type="match status" value="1"/>
</dbReference>